<proteinExistence type="predicted"/>
<dbReference type="AlphaFoldDB" id="A0A7J6T5A7"/>
<dbReference type="EMBL" id="JABANO010013291">
    <property type="protein sequence ID" value="KAF4740398.1"/>
    <property type="molecule type" value="Genomic_DNA"/>
</dbReference>
<evidence type="ECO:0000313" key="2">
    <source>
        <dbReference type="Proteomes" id="UP000553632"/>
    </source>
</evidence>
<dbReference type="Proteomes" id="UP000553632">
    <property type="component" value="Unassembled WGS sequence"/>
</dbReference>
<feature type="non-terminal residue" evidence="1">
    <location>
        <position position="1"/>
    </location>
</feature>
<name>A0A7J6T5A7_PEROL</name>
<comment type="caution">
    <text evidence="1">The sequence shown here is derived from an EMBL/GenBank/DDBJ whole genome shotgun (WGS) entry which is preliminary data.</text>
</comment>
<feature type="non-terminal residue" evidence="1">
    <location>
        <position position="106"/>
    </location>
</feature>
<evidence type="ECO:0000313" key="1">
    <source>
        <dbReference type="EMBL" id="KAF4740398.1"/>
    </source>
</evidence>
<organism evidence="1 2">
    <name type="scientific">Perkinsus olseni</name>
    <name type="common">Perkinsus atlanticus</name>
    <dbReference type="NCBI Taxonomy" id="32597"/>
    <lineage>
        <taxon>Eukaryota</taxon>
        <taxon>Sar</taxon>
        <taxon>Alveolata</taxon>
        <taxon>Perkinsozoa</taxon>
        <taxon>Perkinsea</taxon>
        <taxon>Perkinsida</taxon>
        <taxon>Perkinsidae</taxon>
        <taxon>Perkinsus</taxon>
    </lineage>
</organism>
<accession>A0A7J6T5A7</accession>
<reference evidence="1 2" key="1">
    <citation type="submission" date="2020-04" db="EMBL/GenBank/DDBJ databases">
        <title>Perkinsus olseni comparative genomics.</title>
        <authorList>
            <person name="Bogema D.R."/>
        </authorList>
    </citation>
    <scope>NUCLEOTIDE SEQUENCE [LARGE SCALE GENOMIC DNA]</scope>
    <source>
        <strain evidence="1 2">ATCC PRA-207</strain>
    </source>
</reference>
<keyword evidence="2" id="KW-1185">Reference proteome</keyword>
<sequence length="106" mass="12817">PRRRLRRRLQQTLSQQRERPLRPLEWSVTCAVDASLISNTCEGTRKYPICTERIWRQSWTHGLPLGTSRQTWMTAMPRQSRLQGNLLWRREKKSWSGRFGRLRLLW</sequence>
<gene>
    <name evidence="1" type="ORF">FOZ63_024707</name>
</gene>
<protein>
    <submittedName>
        <fullName evidence="1">Uncharacterized protein</fullName>
    </submittedName>
</protein>